<dbReference type="InterPro" id="IPR010424">
    <property type="entry name" value="EutQ"/>
</dbReference>
<keyword evidence="2" id="KW-1185">Reference proteome</keyword>
<dbReference type="CDD" id="cd02228">
    <property type="entry name" value="cupin_EutQ"/>
    <property type="match status" value="1"/>
</dbReference>
<dbReference type="SUPFAM" id="SSF51182">
    <property type="entry name" value="RmlC-like cupins"/>
    <property type="match status" value="1"/>
</dbReference>
<protein>
    <submittedName>
        <fullName evidence="1">Transcriptional regulator</fullName>
    </submittedName>
</protein>
<gene>
    <name evidence="1" type="primary">eutQ_2</name>
    <name evidence="1" type="ORF">SAMEA4412692_02077</name>
</gene>
<dbReference type="Pfam" id="PF06249">
    <property type="entry name" value="EutQ"/>
    <property type="match status" value="1"/>
</dbReference>
<sequence length="213" mass="23427">MAKLIVAKDIVSCHEAGQSVCHLEKGTIITPAAYDEAKKYGITIETCNQVCPTSHSSDKDIDSISTEEILSLLKKFLTNNDEEGNAKPCLPYRSVSHPNGLKVVKGGTVRMDEFDTGNPKDKVGFQELVGKNESQMSAGFLTIDRSNFAWKLPYEEIDYVISGTVSIEIDGQTYVAREGDVIFVPSGSDVVWGSPDQAKIFYTTYPSNWSDLM</sequence>
<proteinExistence type="predicted"/>
<evidence type="ECO:0000313" key="2">
    <source>
        <dbReference type="Proteomes" id="UP000215185"/>
    </source>
</evidence>
<accession>A0A239SZT8</accession>
<dbReference type="InterPro" id="IPR011051">
    <property type="entry name" value="RmlC_Cupin_sf"/>
</dbReference>
<dbReference type="PANTHER" id="PTHR36169:SF1">
    <property type="entry name" value="ACETATE KINASE EUTQ"/>
    <property type="match status" value="1"/>
</dbReference>
<dbReference type="Gene3D" id="2.60.120.10">
    <property type="entry name" value="Jelly Rolls"/>
    <property type="match status" value="1"/>
</dbReference>
<dbReference type="PANTHER" id="PTHR36169">
    <property type="entry name" value="ETHANOLAMINE UTILIZATION PROTEIN EUTQ"/>
    <property type="match status" value="1"/>
</dbReference>
<dbReference type="OrthoDB" id="3828611at2"/>
<reference evidence="1 2" key="1">
    <citation type="submission" date="2017-06" db="EMBL/GenBank/DDBJ databases">
        <authorList>
            <consortium name="Pathogen Informatics"/>
        </authorList>
    </citation>
    <scope>NUCLEOTIDE SEQUENCE [LARGE SCALE GENOMIC DNA]</scope>
    <source>
        <strain evidence="1 2">NCTC13788</strain>
    </source>
</reference>
<dbReference type="eggNOG" id="COG4766">
    <property type="taxonomic scope" value="Bacteria"/>
</dbReference>
<dbReference type="InterPro" id="IPR014710">
    <property type="entry name" value="RmlC-like_jellyroll"/>
</dbReference>
<dbReference type="STRING" id="1123308.GCA_000380085_02100"/>
<dbReference type="RefSeq" id="WP_018374648.1">
    <property type="nucleotide sequence ID" value="NZ_LT906439.1"/>
</dbReference>
<name>A0A239SZT8_9STRE</name>
<organism evidence="1 2">
    <name type="scientific">Streptococcus merionis</name>
    <dbReference type="NCBI Taxonomy" id="400065"/>
    <lineage>
        <taxon>Bacteria</taxon>
        <taxon>Bacillati</taxon>
        <taxon>Bacillota</taxon>
        <taxon>Bacilli</taxon>
        <taxon>Lactobacillales</taxon>
        <taxon>Streptococcaceae</taxon>
        <taxon>Streptococcus</taxon>
    </lineage>
</organism>
<dbReference type="AlphaFoldDB" id="A0A239SZT8"/>
<dbReference type="KEGG" id="smen:SAMEA4412692_2077"/>
<dbReference type="EMBL" id="LT906439">
    <property type="protein sequence ID" value="SNU90957.1"/>
    <property type="molecule type" value="Genomic_DNA"/>
</dbReference>
<evidence type="ECO:0000313" key="1">
    <source>
        <dbReference type="EMBL" id="SNU90957.1"/>
    </source>
</evidence>
<dbReference type="Proteomes" id="UP000215185">
    <property type="component" value="Chromosome 1"/>
</dbReference>